<evidence type="ECO:0000256" key="1">
    <source>
        <dbReference type="ARBA" id="ARBA00000086"/>
    </source>
</evidence>
<name>A0ABV9PX35_9BACL</name>
<accession>A0ABV9PX35</accession>
<comment type="catalytic activity">
    <reaction evidence="1">
        <text>Hydrolysis of alkylated DNA, releasing 3-methyladenine, 3-methylguanine, 7-methylguanine and 7-methyladenine.</text>
        <dbReference type="EC" id="3.2.2.21"/>
    </reaction>
</comment>
<protein>
    <recommendedName>
        <fullName evidence="2">DNA-3-methyladenine glycosylase II</fullName>
        <ecNumber evidence="2">3.2.2.21</ecNumber>
    </recommendedName>
</protein>
<dbReference type="Gene3D" id="1.10.1670.10">
    <property type="entry name" value="Helix-hairpin-Helix base-excision DNA repair enzymes (C-terminal)"/>
    <property type="match status" value="1"/>
</dbReference>
<dbReference type="InterPro" id="IPR023170">
    <property type="entry name" value="HhH_base_excis_C"/>
</dbReference>
<dbReference type="Gene3D" id="3.30.310.20">
    <property type="entry name" value="DNA-3-methyladenine glycosylase AlkA, N-terminal domain"/>
    <property type="match status" value="1"/>
</dbReference>
<dbReference type="InterPro" id="IPR003265">
    <property type="entry name" value="HhH-GPD_domain"/>
</dbReference>
<dbReference type="InterPro" id="IPR011257">
    <property type="entry name" value="DNA_glycosylase"/>
</dbReference>
<evidence type="ECO:0000256" key="3">
    <source>
        <dbReference type="ARBA" id="ARBA00022763"/>
    </source>
</evidence>
<dbReference type="EMBL" id="JBHSHC010000016">
    <property type="protein sequence ID" value="MFC4766360.1"/>
    <property type="molecule type" value="Genomic_DNA"/>
</dbReference>
<dbReference type="InterPro" id="IPR051912">
    <property type="entry name" value="Alkylbase_DNA_Glycosylase/TA"/>
</dbReference>
<dbReference type="RefSeq" id="WP_380024195.1">
    <property type="nucleotide sequence ID" value="NZ_JBHSHC010000016.1"/>
</dbReference>
<dbReference type="CDD" id="cd00056">
    <property type="entry name" value="ENDO3c"/>
    <property type="match status" value="1"/>
</dbReference>
<evidence type="ECO:0000259" key="5">
    <source>
        <dbReference type="SMART" id="SM00478"/>
    </source>
</evidence>
<proteinExistence type="predicted"/>
<dbReference type="Pfam" id="PF00730">
    <property type="entry name" value="HhH-GPD"/>
    <property type="match status" value="1"/>
</dbReference>
<dbReference type="PANTHER" id="PTHR43003">
    <property type="entry name" value="DNA-3-METHYLADENINE GLYCOSYLASE"/>
    <property type="match status" value="1"/>
</dbReference>
<gene>
    <name evidence="6" type="ORF">ACFO8Q_02980</name>
</gene>
<dbReference type="Proteomes" id="UP001596002">
    <property type="component" value="Unassembled WGS sequence"/>
</dbReference>
<evidence type="ECO:0000313" key="7">
    <source>
        <dbReference type="Proteomes" id="UP001596002"/>
    </source>
</evidence>
<sequence length="306" mass="34989">MYEITLNPPSPFNFSHLFDRLRQSSNRVLYQTENDSICRLFLIDGQPVLVKLTSSGTIEKPEVRLTAYNAKTEAQANQAFSKCRHVFSLDRPLSPFYDMAQKNDPVLYRMTLQHRGIHMLLEPGIYEAMILSIIGQQVNLTFAANLKHSLITLCNQSFEWKGQTFYAFPPPEKVASLSYEELRGLKYSQRKAEYVIDFARLVAGGKFREDRIAEMSNEEAIEAMSELRGIGRWTAECVLLFGLGRPDILPALDIGLRNAVQLFYGLEHQPTEEEIRRMAQAWKGWESYATYYLWAALGAARESGNK</sequence>
<dbReference type="InterPro" id="IPR037046">
    <property type="entry name" value="AlkA_N_sf"/>
</dbReference>
<evidence type="ECO:0000256" key="2">
    <source>
        <dbReference type="ARBA" id="ARBA00012000"/>
    </source>
</evidence>
<evidence type="ECO:0000313" key="6">
    <source>
        <dbReference type="EMBL" id="MFC4766360.1"/>
    </source>
</evidence>
<feature type="domain" description="HhH-GPD" evidence="5">
    <location>
        <begin position="134"/>
        <end position="300"/>
    </location>
</feature>
<dbReference type="Gene3D" id="1.10.340.30">
    <property type="entry name" value="Hypothetical protein, domain 2"/>
    <property type="match status" value="1"/>
</dbReference>
<reference evidence="7" key="1">
    <citation type="journal article" date="2019" name="Int. J. Syst. Evol. Microbiol.">
        <title>The Global Catalogue of Microorganisms (GCM) 10K type strain sequencing project: providing services to taxonomists for standard genome sequencing and annotation.</title>
        <authorList>
            <consortium name="The Broad Institute Genomics Platform"/>
            <consortium name="The Broad Institute Genome Sequencing Center for Infectious Disease"/>
            <person name="Wu L."/>
            <person name="Ma J."/>
        </authorList>
    </citation>
    <scope>NUCLEOTIDE SEQUENCE [LARGE SCALE GENOMIC DNA]</scope>
    <source>
        <strain evidence="7">WYCCWR 12678</strain>
    </source>
</reference>
<dbReference type="PANTHER" id="PTHR43003:SF5">
    <property type="entry name" value="DNA-3-METHYLADENINE GLYCOSYLASE"/>
    <property type="match status" value="1"/>
</dbReference>
<comment type="caution">
    <text evidence="6">The sequence shown here is derived from an EMBL/GenBank/DDBJ whole genome shotgun (WGS) entry which is preliminary data.</text>
</comment>
<keyword evidence="3" id="KW-0227">DNA damage</keyword>
<organism evidence="6 7">
    <name type="scientific">Effusibacillus consociatus</name>
    <dbReference type="NCBI Taxonomy" id="1117041"/>
    <lineage>
        <taxon>Bacteria</taxon>
        <taxon>Bacillati</taxon>
        <taxon>Bacillota</taxon>
        <taxon>Bacilli</taxon>
        <taxon>Bacillales</taxon>
        <taxon>Alicyclobacillaceae</taxon>
        <taxon>Effusibacillus</taxon>
    </lineage>
</organism>
<keyword evidence="7" id="KW-1185">Reference proteome</keyword>
<dbReference type="SMART" id="SM00478">
    <property type="entry name" value="ENDO3c"/>
    <property type="match status" value="1"/>
</dbReference>
<keyword evidence="4" id="KW-0234">DNA repair</keyword>
<dbReference type="SUPFAM" id="SSF48150">
    <property type="entry name" value="DNA-glycosylase"/>
    <property type="match status" value="1"/>
</dbReference>
<dbReference type="EC" id="3.2.2.21" evidence="2"/>
<evidence type="ECO:0000256" key="4">
    <source>
        <dbReference type="ARBA" id="ARBA00023204"/>
    </source>
</evidence>